<evidence type="ECO:0000313" key="3">
    <source>
        <dbReference type="Proteomes" id="UP000299102"/>
    </source>
</evidence>
<reference evidence="2 3" key="1">
    <citation type="journal article" date="2019" name="Commun. Biol.">
        <title>The bagworm genome reveals a unique fibroin gene that provides high tensile strength.</title>
        <authorList>
            <person name="Kono N."/>
            <person name="Nakamura H."/>
            <person name="Ohtoshi R."/>
            <person name="Tomita M."/>
            <person name="Numata K."/>
            <person name="Arakawa K."/>
        </authorList>
    </citation>
    <scope>NUCLEOTIDE SEQUENCE [LARGE SCALE GENOMIC DNA]</scope>
</reference>
<proteinExistence type="predicted"/>
<dbReference type="Proteomes" id="UP000299102">
    <property type="component" value="Unassembled WGS sequence"/>
</dbReference>
<sequence>MAILHAYFPHSIDISWYNNQSRATFFQFFRDHRPSTIKLTTSKYTVVFNGSSSPKVERGERLLLFERAGAAGGGRRRRPAVGWSGGACGERLSIAYALRPAHPSPRATSVDRVSWRRPRRSRATLASISHGNLTTFDHKRLHFRVPPGRPAMTAPGLRKRSTEGPGRASRGSPEGARAALPLPQIDDDEPIFTELIALITHHYVIVIGRE</sequence>
<dbReference type="EMBL" id="BGZK01000034">
    <property type="protein sequence ID" value="GBP09172.1"/>
    <property type="molecule type" value="Genomic_DNA"/>
</dbReference>
<evidence type="ECO:0000313" key="2">
    <source>
        <dbReference type="EMBL" id="GBP09172.1"/>
    </source>
</evidence>
<protein>
    <submittedName>
        <fullName evidence="2">Uncharacterized protein</fullName>
    </submittedName>
</protein>
<comment type="caution">
    <text evidence="2">The sequence shown here is derived from an EMBL/GenBank/DDBJ whole genome shotgun (WGS) entry which is preliminary data.</text>
</comment>
<evidence type="ECO:0000256" key="1">
    <source>
        <dbReference type="SAM" id="MobiDB-lite"/>
    </source>
</evidence>
<dbReference type="AlphaFoldDB" id="A0A4C1T434"/>
<feature type="region of interest" description="Disordered" evidence="1">
    <location>
        <begin position="144"/>
        <end position="180"/>
    </location>
</feature>
<name>A0A4C1T434_EUMVA</name>
<keyword evidence="3" id="KW-1185">Reference proteome</keyword>
<gene>
    <name evidence="2" type="ORF">EVAR_4044_1</name>
</gene>
<organism evidence="2 3">
    <name type="scientific">Eumeta variegata</name>
    <name type="common">Bagworm moth</name>
    <name type="synonym">Eumeta japonica</name>
    <dbReference type="NCBI Taxonomy" id="151549"/>
    <lineage>
        <taxon>Eukaryota</taxon>
        <taxon>Metazoa</taxon>
        <taxon>Ecdysozoa</taxon>
        <taxon>Arthropoda</taxon>
        <taxon>Hexapoda</taxon>
        <taxon>Insecta</taxon>
        <taxon>Pterygota</taxon>
        <taxon>Neoptera</taxon>
        <taxon>Endopterygota</taxon>
        <taxon>Lepidoptera</taxon>
        <taxon>Glossata</taxon>
        <taxon>Ditrysia</taxon>
        <taxon>Tineoidea</taxon>
        <taxon>Psychidae</taxon>
        <taxon>Oiketicinae</taxon>
        <taxon>Eumeta</taxon>
    </lineage>
</organism>
<accession>A0A4C1T434</accession>